<name>A0A1Y6BEW0_9BACT</name>
<evidence type="ECO:0000313" key="1">
    <source>
        <dbReference type="EMBL" id="SME97877.1"/>
    </source>
</evidence>
<dbReference type="Proteomes" id="UP000192907">
    <property type="component" value="Unassembled WGS sequence"/>
</dbReference>
<reference evidence="2" key="1">
    <citation type="submission" date="2017-04" db="EMBL/GenBank/DDBJ databases">
        <authorList>
            <person name="Varghese N."/>
            <person name="Submissions S."/>
        </authorList>
    </citation>
    <scope>NUCLEOTIDE SEQUENCE [LARGE SCALE GENOMIC DNA]</scope>
    <source>
        <strain evidence="2">RKEM611</strain>
    </source>
</reference>
<dbReference type="AlphaFoldDB" id="A0A1Y6BEW0"/>
<evidence type="ECO:0000313" key="2">
    <source>
        <dbReference type="Proteomes" id="UP000192907"/>
    </source>
</evidence>
<gene>
    <name evidence="1" type="ORF">SAMN06296036_102398</name>
</gene>
<keyword evidence="2" id="KW-1185">Reference proteome</keyword>
<sequence>MRVSVGILICSMSAWGCNQAEQEAVDKREKVEAAVVDDENSVVDTDSDIRQDAIVSDDVVNFSGIALQQAANSDAYAAEDFANIALVSRIDQDQTVFFGKDGFAWSYGVSGETSLVPILPKITPPSDREMYTLDSEDFWLVDAERISKRKFLAEGEADPNQVVLHNFDITKLAGDRSQLRVIGATKTTLILHMATHLAVFAVKDGLTSAYEFEATLPTAATGTIIAAGETVQGGYWFATSDNRFALLNQSEGVWTWNVADVPINDVGTISSLGVWLDQSTQAAVGEVVALTGTAIFSVTASPIAEAAVN</sequence>
<dbReference type="EMBL" id="FWZT01000002">
    <property type="protein sequence ID" value="SME97877.1"/>
    <property type="molecule type" value="Genomic_DNA"/>
</dbReference>
<protein>
    <submittedName>
        <fullName evidence="1">Uncharacterized protein</fullName>
    </submittedName>
</protein>
<dbReference type="OrthoDB" id="5313113at2"/>
<organism evidence="1 2">
    <name type="scientific">Pseudobacteriovorax antillogorgiicola</name>
    <dbReference type="NCBI Taxonomy" id="1513793"/>
    <lineage>
        <taxon>Bacteria</taxon>
        <taxon>Pseudomonadati</taxon>
        <taxon>Bdellovibrionota</taxon>
        <taxon>Oligoflexia</taxon>
        <taxon>Oligoflexales</taxon>
        <taxon>Pseudobacteriovoracaceae</taxon>
        <taxon>Pseudobacteriovorax</taxon>
    </lineage>
</organism>
<accession>A0A1Y6BEW0</accession>
<proteinExistence type="predicted"/>
<dbReference type="STRING" id="1513793.SAMN06296036_102398"/>
<dbReference type="RefSeq" id="WP_132314986.1">
    <property type="nucleotide sequence ID" value="NZ_FWZT01000002.1"/>
</dbReference>